<protein>
    <submittedName>
        <fullName evidence="3">REJ domain-containing protein</fullName>
    </submittedName>
</protein>
<reference evidence="3" key="1">
    <citation type="submission" date="2016-04" db="UniProtKB">
        <authorList>
            <consortium name="WormBaseParasite"/>
        </authorList>
    </citation>
    <scope>IDENTIFICATION</scope>
</reference>
<keyword evidence="2" id="KW-1185">Reference proteome</keyword>
<dbReference type="AlphaFoldDB" id="A0A0R3W2P6"/>
<organism evidence="3">
    <name type="scientific">Taenia asiatica</name>
    <name type="common">Asian tapeworm</name>
    <dbReference type="NCBI Taxonomy" id="60517"/>
    <lineage>
        <taxon>Eukaryota</taxon>
        <taxon>Metazoa</taxon>
        <taxon>Spiralia</taxon>
        <taxon>Lophotrochozoa</taxon>
        <taxon>Platyhelminthes</taxon>
        <taxon>Cestoda</taxon>
        <taxon>Eucestoda</taxon>
        <taxon>Cyclophyllidea</taxon>
        <taxon>Taeniidae</taxon>
        <taxon>Taenia</taxon>
    </lineage>
</organism>
<name>A0A0R3W2P6_TAEAS</name>
<dbReference type="Proteomes" id="UP000282613">
    <property type="component" value="Unassembled WGS sequence"/>
</dbReference>
<dbReference type="WBParaSite" id="TASK_0000412101-mRNA-1">
    <property type="protein sequence ID" value="TASK_0000412101-mRNA-1"/>
    <property type="gene ID" value="TASK_0000412101"/>
</dbReference>
<reference evidence="1 2" key="2">
    <citation type="submission" date="2018-11" db="EMBL/GenBank/DDBJ databases">
        <authorList>
            <consortium name="Pathogen Informatics"/>
        </authorList>
    </citation>
    <scope>NUCLEOTIDE SEQUENCE [LARGE SCALE GENOMIC DNA]</scope>
</reference>
<dbReference type="EMBL" id="UYRS01018329">
    <property type="protein sequence ID" value="VDK32898.1"/>
    <property type="molecule type" value="Genomic_DNA"/>
</dbReference>
<dbReference type="STRING" id="60517.A0A0R3W2P6"/>
<proteinExistence type="predicted"/>
<sequence length="1020" mass="113467">MLLTFRLCLPSGDTGSGFLRLRGPRSGGRFLTGGSIQIIGVDSADANVHLPLANLTIFAKNGIETVMALDHISVSSPSRPSVCNRLDIIAVVVTPPIDELKSSNETVLEATVVVAASEVRSVRIPFKIVKSSASPSYDPILLDNSNISALIPGVYSQLTIEMYYPKVGPVYPHSVQILSILLRLPKGRNMTVSANVTCSSFYESLYPSQVEFFTTEGVTIKPTSKPKLTFAPLRTEITQEGIFQTHRIGYLTWLLYLVFSDNGPDVINLTFSVAADNQRAFREVSLRFDKTLQPSGDPYDLKLSIVHVEMREEVQRPLQSGETVLVLMEFRIPGKSSADHAPTISIVDSEYATLDCPYFESVGKSILWNEYAADCAATSVTGLPLLEHSYCLGPVICEDDTDNKDLSLRFAGSYEVDMSSRATQTLQLYFCLRPGTYLNNLSFEAFSEFTAGREEVITINHISFNRSVNIPGLQFPQSQEQVSIRKAGGQIFARKVCAGPAYNTGYSYKKKNGLPNVTDDCIGISVEFQLADSEEVRSGAVHPVFTRIFDGDQLLHNLKVSVNVIDQVSPNLNVDFHFTNVKRKERGIYLLDLKITIANDSTLECHDAAVWLIHGGLFNVTVVKVENITMQIDLVTLPSGNGVSLAEHGGVYFDSTGLISLSLRQNVSFKVKENLDVGVSGMLRCRTYDRSFRSKTQPYEQPTYFQALARLPIEVGDSIAPLSRLKLKLCQVRGCGNVKDLFYESGMDNFWTARADSRLDKSLTFYATSLETNVTLNNLPQHRGLRLIIKNAYYEHETLDIKMAFYGTYGLKMEGDFDPCDLPSMDNKERECDEAQSQRSYIAGVDFVVFCDRIPSYLADGESNSACFRAFDKSPRLWKYLGPGLAHVVSYIRSENIMIGISGVKESYLVSNDSGESWMSVDRGYFTYLRFYYETVPEIPIPLIKVPKVFEPSVTGEECTHFAFRNWHLAVCAVTTTDWPTVGPHMKNGSPAIRHSRAAPADMRVRGDKAQLAFWDKLFA</sequence>
<evidence type="ECO:0000313" key="1">
    <source>
        <dbReference type="EMBL" id="VDK32898.1"/>
    </source>
</evidence>
<evidence type="ECO:0000313" key="2">
    <source>
        <dbReference type="Proteomes" id="UP000282613"/>
    </source>
</evidence>
<dbReference type="OrthoDB" id="6242292at2759"/>
<evidence type="ECO:0000313" key="3">
    <source>
        <dbReference type="WBParaSite" id="TASK_0000412101-mRNA-1"/>
    </source>
</evidence>
<accession>A0A0R3W2P6</accession>
<gene>
    <name evidence="1" type="ORF">TASK_LOCUS4122</name>
</gene>